<gene>
    <name evidence="1" type="ORF">CHS0354_039210</name>
</gene>
<dbReference type="AlphaFoldDB" id="A0AAE0TD39"/>
<reference evidence="1" key="1">
    <citation type="journal article" date="2021" name="Genome Biol. Evol.">
        <title>A High-Quality Reference Genome for a Parasitic Bivalve with Doubly Uniparental Inheritance (Bivalvia: Unionida).</title>
        <authorList>
            <person name="Smith C.H."/>
        </authorList>
    </citation>
    <scope>NUCLEOTIDE SEQUENCE</scope>
    <source>
        <strain evidence="1">CHS0354</strain>
    </source>
</reference>
<comment type="caution">
    <text evidence="1">The sequence shown here is derived from an EMBL/GenBank/DDBJ whole genome shotgun (WGS) entry which is preliminary data.</text>
</comment>
<organism evidence="1 2">
    <name type="scientific">Potamilus streckersoni</name>
    <dbReference type="NCBI Taxonomy" id="2493646"/>
    <lineage>
        <taxon>Eukaryota</taxon>
        <taxon>Metazoa</taxon>
        <taxon>Spiralia</taxon>
        <taxon>Lophotrochozoa</taxon>
        <taxon>Mollusca</taxon>
        <taxon>Bivalvia</taxon>
        <taxon>Autobranchia</taxon>
        <taxon>Heteroconchia</taxon>
        <taxon>Palaeoheterodonta</taxon>
        <taxon>Unionida</taxon>
        <taxon>Unionoidea</taxon>
        <taxon>Unionidae</taxon>
        <taxon>Ambleminae</taxon>
        <taxon>Lampsilini</taxon>
        <taxon>Potamilus</taxon>
    </lineage>
</organism>
<reference evidence="1" key="3">
    <citation type="submission" date="2023-05" db="EMBL/GenBank/DDBJ databases">
        <authorList>
            <person name="Smith C.H."/>
        </authorList>
    </citation>
    <scope>NUCLEOTIDE SEQUENCE</scope>
    <source>
        <strain evidence="1">CHS0354</strain>
        <tissue evidence="1">Mantle</tissue>
    </source>
</reference>
<keyword evidence="2" id="KW-1185">Reference proteome</keyword>
<sequence>MPHLGTKIIFKVDNGRIVPYIGGTSDLAVFSLTNIGDKFRKESKSRFNLLCLPTTTIQEFLHNSLNPEKVEAKLFVDKLTAVRDTAMSTSQAIPGRFMTT</sequence>
<evidence type="ECO:0000313" key="2">
    <source>
        <dbReference type="Proteomes" id="UP001195483"/>
    </source>
</evidence>
<protein>
    <submittedName>
        <fullName evidence="1">Uncharacterized protein</fullName>
    </submittedName>
</protein>
<proteinExistence type="predicted"/>
<evidence type="ECO:0000313" key="1">
    <source>
        <dbReference type="EMBL" id="KAK3608195.1"/>
    </source>
</evidence>
<accession>A0AAE0TD39</accession>
<dbReference type="Proteomes" id="UP001195483">
    <property type="component" value="Unassembled WGS sequence"/>
</dbReference>
<dbReference type="EMBL" id="JAEAOA010002295">
    <property type="protein sequence ID" value="KAK3608195.1"/>
    <property type="molecule type" value="Genomic_DNA"/>
</dbReference>
<name>A0AAE0TD39_9BIVA</name>
<reference evidence="1" key="2">
    <citation type="journal article" date="2021" name="Genome Biol. Evol.">
        <title>Developing a high-quality reference genome for a parasitic bivalve with doubly uniparental inheritance (Bivalvia: Unionida).</title>
        <authorList>
            <person name="Smith C.H."/>
        </authorList>
    </citation>
    <scope>NUCLEOTIDE SEQUENCE</scope>
    <source>
        <strain evidence="1">CHS0354</strain>
        <tissue evidence="1">Mantle</tissue>
    </source>
</reference>